<dbReference type="InterPro" id="IPR018497">
    <property type="entry name" value="Peptidase_M13_C"/>
</dbReference>
<evidence type="ECO:0000313" key="4">
    <source>
        <dbReference type="EMBL" id="KAK8781015.1"/>
    </source>
</evidence>
<dbReference type="GO" id="GO:0005886">
    <property type="term" value="C:plasma membrane"/>
    <property type="evidence" value="ECO:0007669"/>
    <property type="project" value="TreeGrafter"/>
</dbReference>
<evidence type="ECO:0000313" key="5">
    <source>
        <dbReference type="Proteomes" id="UP001321473"/>
    </source>
</evidence>
<dbReference type="EMBL" id="JARKHS020008168">
    <property type="protein sequence ID" value="KAK8781015.1"/>
    <property type="molecule type" value="Genomic_DNA"/>
</dbReference>
<dbReference type="Pfam" id="PF01431">
    <property type="entry name" value="Peptidase_M13"/>
    <property type="match status" value="1"/>
</dbReference>
<comment type="caution">
    <text evidence="4">The sequence shown here is derived from an EMBL/GenBank/DDBJ whole genome shotgun (WGS) entry which is preliminary data.</text>
</comment>
<feature type="transmembrane region" description="Helical" evidence="2">
    <location>
        <begin position="21"/>
        <end position="39"/>
    </location>
</feature>
<dbReference type="InterPro" id="IPR000718">
    <property type="entry name" value="Peptidase_M13"/>
</dbReference>
<feature type="compositionally biased region" description="Basic residues" evidence="1">
    <location>
        <begin position="85"/>
        <end position="102"/>
    </location>
</feature>
<dbReference type="GO" id="GO:0004222">
    <property type="term" value="F:metalloendopeptidase activity"/>
    <property type="evidence" value="ECO:0007669"/>
    <property type="project" value="InterPro"/>
</dbReference>
<dbReference type="Gene3D" id="3.40.390.10">
    <property type="entry name" value="Collagenase (Catalytic Domain)"/>
    <property type="match status" value="1"/>
</dbReference>
<dbReference type="InterPro" id="IPR024079">
    <property type="entry name" value="MetalloPept_cat_dom_sf"/>
</dbReference>
<evidence type="ECO:0000256" key="1">
    <source>
        <dbReference type="SAM" id="MobiDB-lite"/>
    </source>
</evidence>
<organism evidence="4 5">
    <name type="scientific">Amblyomma americanum</name>
    <name type="common">Lone star tick</name>
    <dbReference type="NCBI Taxonomy" id="6943"/>
    <lineage>
        <taxon>Eukaryota</taxon>
        <taxon>Metazoa</taxon>
        <taxon>Ecdysozoa</taxon>
        <taxon>Arthropoda</taxon>
        <taxon>Chelicerata</taxon>
        <taxon>Arachnida</taxon>
        <taxon>Acari</taxon>
        <taxon>Parasitiformes</taxon>
        <taxon>Ixodida</taxon>
        <taxon>Ixodoidea</taxon>
        <taxon>Ixodidae</taxon>
        <taxon>Amblyomminae</taxon>
        <taxon>Amblyomma</taxon>
    </lineage>
</organism>
<gene>
    <name evidence="4" type="ORF">V5799_017645</name>
</gene>
<dbReference type="GO" id="GO:0016485">
    <property type="term" value="P:protein processing"/>
    <property type="evidence" value="ECO:0007669"/>
    <property type="project" value="TreeGrafter"/>
</dbReference>
<dbReference type="PANTHER" id="PTHR11733:SF241">
    <property type="entry name" value="GH26575P-RELATED"/>
    <property type="match status" value="1"/>
</dbReference>
<name>A0AAQ4F2M3_AMBAM</name>
<feature type="domain" description="Peptidase M13 C-terminal" evidence="3">
    <location>
        <begin position="540"/>
        <end position="604"/>
    </location>
</feature>
<proteinExistence type="predicted"/>
<dbReference type="SUPFAM" id="SSF55486">
    <property type="entry name" value="Metalloproteases ('zincins'), catalytic domain"/>
    <property type="match status" value="1"/>
</dbReference>
<dbReference type="Proteomes" id="UP001321473">
    <property type="component" value="Unassembled WGS sequence"/>
</dbReference>
<keyword evidence="2" id="KW-1133">Transmembrane helix</keyword>
<keyword evidence="5" id="KW-1185">Reference proteome</keyword>
<dbReference type="AlphaFoldDB" id="A0AAQ4F2M3"/>
<feature type="region of interest" description="Disordered" evidence="1">
    <location>
        <begin position="66"/>
        <end position="109"/>
    </location>
</feature>
<keyword evidence="2" id="KW-0472">Membrane</keyword>
<sequence length="625" mass="69535">MSGRKTTTTTWYQEDDLFAKGALFALVAGVVTLLVLFFGSNFSDRDTVKPVARAAGAGVVSVEAANATMASRRPPPFRQRTTVARTKKTKKKPKTSGSKPHRRESEGRLVSRLLEDSVDDGADPCFDLRAHVCSGYGASSVLEGRPLEERAAEEVQRGVAESFRRAVRSPKLLAQHVSLRKAAGFYRSCVDTNPRNPKNVKAIAAFFKHNDLPLLKDADEGSAGPDFLDKTIELQLRYDLRLFFELKADAFPGPGEGTRFIRVAPNAEFADLKKRRAAMKTRREQGHFAKGVLLSCGVDGHRAKDLASRIWTLEKKLLVKTSGDGTDDDDSVEESWKTSLEAHSSGAFMADFELDISSEAAAFFNHMRSRQGVSDSGRALFIAWEACRRLVNVSSPAIGHASRCLALTNADYGHVVRAPYLFSVLTESRLAHVKTMIGNVVREVIASISNTVWVPHSVRVSMEKKVRRMRWMLGYAPRLDHWSGLDRFYRGYPSATGVFAADYLGSRQERMRRYLESLHSQDTDSRLAFQQPPAEPTYTAPNRVALPAASMLPPLFDPRGLAEFNYGLLGSVLLRAMMRAFDGENVEYDGADRVAWSPGRLKEFNERWAFHLSREIPRSGVLFHS</sequence>
<dbReference type="PANTHER" id="PTHR11733">
    <property type="entry name" value="ZINC METALLOPROTEASE FAMILY M13 NEPRILYSIN-RELATED"/>
    <property type="match status" value="1"/>
</dbReference>
<protein>
    <recommendedName>
        <fullName evidence="3">Peptidase M13 C-terminal domain-containing protein</fullName>
    </recommendedName>
</protein>
<dbReference type="PROSITE" id="PS51885">
    <property type="entry name" value="NEPRILYSIN"/>
    <property type="match status" value="1"/>
</dbReference>
<reference evidence="4 5" key="1">
    <citation type="journal article" date="2023" name="Arcadia Sci">
        <title>De novo assembly of a long-read Amblyomma americanum tick genome.</title>
        <authorList>
            <person name="Chou S."/>
            <person name="Poskanzer K.E."/>
            <person name="Rollins M."/>
            <person name="Thuy-Boun P.S."/>
        </authorList>
    </citation>
    <scope>NUCLEOTIDE SEQUENCE [LARGE SCALE GENOMIC DNA]</scope>
    <source>
        <strain evidence="4">F_SG_1</strain>
        <tissue evidence="4">Salivary glands</tissue>
    </source>
</reference>
<accession>A0AAQ4F2M3</accession>
<keyword evidence="2" id="KW-0812">Transmembrane</keyword>
<evidence type="ECO:0000256" key="2">
    <source>
        <dbReference type="SAM" id="Phobius"/>
    </source>
</evidence>
<evidence type="ECO:0000259" key="3">
    <source>
        <dbReference type="Pfam" id="PF01431"/>
    </source>
</evidence>